<dbReference type="AlphaFoldDB" id="A0A222WGG7"/>
<name>A0A222WGG7_9BACL</name>
<dbReference type="GO" id="GO:1902201">
    <property type="term" value="P:negative regulation of bacterial-type flagellum-dependent cell motility"/>
    <property type="evidence" value="ECO:0007669"/>
    <property type="project" value="TreeGrafter"/>
</dbReference>
<protein>
    <submittedName>
        <fullName evidence="8">GGDEF domain-containing protein</fullName>
    </submittedName>
</protein>
<evidence type="ECO:0000256" key="6">
    <source>
        <dbReference type="SAM" id="Phobius"/>
    </source>
</evidence>
<proteinExistence type="predicted"/>
<feature type="transmembrane region" description="Helical" evidence="6">
    <location>
        <begin position="6"/>
        <end position="25"/>
    </location>
</feature>
<dbReference type="InterPro" id="IPR029787">
    <property type="entry name" value="Nucleotide_cyclase"/>
</dbReference>
<keyword evidence="9" id="KW-1185">Reference proteome</keyword>
<dbReference type="PROSITE" id="PS50887">
    <property type="entry name" value="GGDEF"/>
    <property type="match status" value="1"/>
</dbReference>
<dbReference type="PANTHER" id="PTHR45138:SF9">
    <property type="entry name" value="DIGUANYLATE CYCLASE DGCM-RELATED"/>
    <property type="match status" value="1"/>
</dbReference>
<dbReference type="CDD" id="cd01949">
    <property type="entry name" value="GGDEF"/>
    <property type="match status" value="1"/>
</dbReference>
<feature type="transmembrane region" description="Helical" evidence="6">
    <location>
        <begin position="69"/>
        <end position="93"/>
    </location>
</feature>
<dbReference type="SMART" id="SM00267">
    <property type="entry name" value="GGDEF"/>
    <property type="match status" value="1"/>
</dbReference>
<evidence type="ECO:0000313" key="9">
    <source>
        <dbReference type="Proteomes" id="UP000214666"/>
    </source>
</evidence>
<dbReference type="EMBL" id="CP020028">
    <property type="protein sequence ID" value="ASR45460.1"/>
    <property type="molecule type" value="Genomic_DNA"/>
</dbReference>
<sequence>MFSTFFVNICILVTFLYITGLISQRYKIRLHTLKRKVHWIGGALFGCYGIVLMYYSFHVGFNTIADLRHLAIIATATYIGGPAALIATLFVCLGRLLLFGVTTQAIVGAFFMMLVGIGCALLSHLSWSRLPKLVIMNIFALGVIFFPFMINLNNNIDAVLHVYPLHFVISMAGGFLLYLIAESINTSNELLLRLEHTSYTDHLTNLSNRRQLESSLEEQLPRARQRHEHLSVLVLDIDHFKEVNDTYGHAAGDAVLRQLGQILIDKCRSNDIVTRSGGEEFTVLLPNCTFQQALRIANQILSGVNQYEFVLADRPILKVTVSIGVTTFPDTGGDISGAALLEQADKALYEAKHAGRNRICSYEI</sequence>
<dbReference type="InterPro" id="IPR043128">
    <property type="entry name" value="Rev_trsase/Diguanyl_cyclase"/>
</dbReference>
<evidence type="ECO:0000256" key="2">
    <source>
        <dbReference type="ARBA" id="ARBA00022475"/>
    </source>
</evidence>
<dbReference type="GO" id="GO:0000155">
    <property type="term" value="F:phosphorelay sensor kinase activity"/>
    <property type="evidence" value="ECO:0007669"/>
    <property type="project" value="InterPro"/>
</dbReference>
<evidence type="ECO:0000256" key="5">
    <source>
        <dbReference type="ARBA" id="ARBA00023136"/>
    </source>
</evidence>
<keyword evidence="5 6" id="KW-0472">Membrane</keyword>
<dbReference type="STRING" id="172713.GCA_001705305_02836"/>
<evidence type="ECO:0000256" key="1">
    <source>
        <dbReference type="ARBA" id="ARBA00004651"/>
    </source>
</evidence>
<feature type="domain" description="GGDEF" evidence="7">
    <location>
        <begin position="228"/>
        <end position="364"/>
    </location>
</feature>
<dbReference type="RefSeq" id="WP_094153506.1">
    <property type="nucleotide sequence ID" value="NZ_CP020028.1"/>
</dbReference>
<dbReference type="InterPro" id="IPR011620">
    <property type="entry name" value="Sig_transdc_His_kinase_LytS_TM"/>
</dbReference>
<feature type="transmembrane region" description="Helical" evidence="6">
    <location>
        <begin position="133"/>
        <end position="150"/>
    </location>
</feature>
<gene>
    <name evidence="8" type="ORF">B4V02_01435</name>
</gene>
<feature type="transmembrane region" description="Helical" evidence="6">
    <location>
        <begin position="37"/>
        <end position="57"/>
    </location>
</feature>
<reference evidence="8 9" key="1">
    <citation type="submission" date="2017-03" db="EMBL/GenBank/DDBJ databases">
        <title>Complete genome sequence of Paenibacillus Kribbensis producing bioflocculants.</title>
        <authorList>
            <person name="Lee H.-G."/>
            <person name="Oh H.-M."/>
        </authorList>
    </citation>
    <scope>NUCLEOTIDE SEQUENCE [LARGE SCALE GENOMIC DNA]</scope>
    <source>
        <strain evidence="8 9">AM49</strain>
    </source>
</reference>
<dbReference type="GO" id="GO:0071555">
    <property type="term" value="P:cell wall organization"/>
    <property type="evidence" value="ECO:0007669"/>
    <property type="project" value="InterPro"/>
</dbReference>
<dbReference type="GO" id="GO:0005886">
    <property type="term" value="C:plasma membrane"/>
    <property type="evidence" value="ECO:0007669"/>
    <property type="project" value="UniProtKB-SubCell"/>
</dbReference>
<evidence type="ECO:0000256" key="3">
    <source>
        <dbReference type="ARBA" id="ARBA00022692"/>
    </source>
</evidence>
<organism evidence="8 9">
    <name type="scientific">Paenibacillus kribbensis</name>
    <dbReference type="NCBI Taxonomy" id="172713"/>
    <lineage>
        <taxon>Bacteria</taxon>
        <taxon>Bacillati</taxon>
        <taxon>Bacillota</taxon>
        <taxon>Bacilli</taxon>
        <taxon>Bacillales</taxon>
        <taxon>Paenibacillaceae</taxon>
        <taxon>Paenibacillus</taxon>
    </lineage>
</organism>
<keyword evidence="4 6" id="KW-1133">Transmembrane helix</keyword>
<dbReference type="GO" id="GO:0052621">
    <property type="term" value="F:diguanylate cyclase activity"/>
    <property type="evidence" value="ECO:0007669"/>
    <property type="project" value="TreeGrafter"/>
</dbReference>
<dbReference type="PANTHER" id="PTHR45138">
    <property type="entry name" value="REGULATORY COMPONENTS OF SENSORY TRANSDUCTION SYSTEM"/>
    <property type="match status" value="1"/>
</dbReference>
<dbReference type="Pfam" id="PF00990">
    <property type="entry name" value="GGDEF"/>
    <property type="match status" value="1"/>
</dbReference>
<dbReference type="KEGG" id="pkb:B4V02_01435"/>
<dbReference type="Gene3D" id="3.30.70.270">
    <property type="match status" value="1"/>
</dbReference>
<dbReference type="OrthoDB" id="9759607at2"/>
<dbReference type="Proteomes" id="UP000214666">
    <property type="component" value="Chromosome"/>
</dbReference>
<keyword evidence="3 6" id="KW-0812">Transmembrane</keyword>
<comment type="subcellular location">
    <subcellularLocation>
        <location evidence="1">Cell membrane</location>
        <topology evidence="1">Multi-pass membrane protein</topology>
    </subcellularLocation>
</comment>
<feature type="transmembrane region" description="Helical" evidence="6">
    <location>
        <begin position="105"/>
        <end position="127"/>
    </location>
</feature>
<feature type="transmembrane region" description="Helical" evidence="6">
    <location>
        <begin position="162"/>
        <end position="181"/>
    </location>
</feature>
<dbReference type="NCBIfam" id="TIGR00254">
    <property type="entry name" value="GGDEF"/>
    <property type="match status" value="1"/>
</dbReference>
<dbReference type="SUPFAM" id="SSF55073">
    <property type="entry name" value="Nucleotide cyclase"/>
    <property type="match status" value="1"/>
</dbReference>
<dbReference type="InterPro" id="IPR000160">
    <property type="entry name" value="GGDEF_dom"/>
</dbReference>
<evidence type="ECO:0000313" key="8">
    <source>
        <dbReference type="EMBL" id="ASR45460.1"/>
    </source>
</evidence>
<dbReference type="Pfam" id="PF07694">
    <property type="entry name" value="5TM-5TMR_LYT"/>
    <property type="match status" value="1"/>
</dbReference>
<evidence type="ECO:0000256" key="4">
    <source>
        <dbReference type="ARBA" id="ARBA00022989"/>
    </source>
</evidence>
<evidence type="ECO:0000259" key="7">
    <source>
        <dbReference type="PROSITE" id="PS50887"/>
    </source>
</evidence>
<accession>A0A222WGG7</accession>
<dbReference type="FunFam" id="3.30.70.270:FF:000001">
    <property type="entry name" value="Diguanylate cyclase domain protein"/>
    <property type="match status" value="1"/>
</dbReference>
<dbReference type="GO" id="GO:0043709">
    <property type="term" value="P:cell adhesion involved in single-species biofilm formation"/>
    <property type="evidence" value="ECO:0007669"/>
    <property type="project" value="TreeGrafter"/>
</dbReference>
<keyword evidence="2" id="KW-1003">Cell membrane</keyword>
<dbReference type="InterPro" id="IPR050469">
    <property type="entry name" value="Diguanylate_Cyclase"/>
</dbReference>